<evidence type="ECO:0000256" key="1">
    <source>
        <dbReference type="SAM" id="SignalP"/>
    </source>
</evidence>
<protein>
    <submittedName>
        <fullName evidence="2">Putative secreted protein</fullName>
    </submittedName>
</protein>
<proteinExistence type="predicted"/>
<evidence type="ECO:0000313" key="2">
    <source>
        <dbReference type="EMBL" id="JAW14247.1"/>
    </source>
</evidence>
<feature type="chain" id="PRO_5013347640" evidence="1">
    <location>
        <begin position="37"/>
        <end position="129"/>
    </location>
</feature>
<sequence length="129" mass="14372">MPWTSTNKAKRAFGRYTWVCLFPLLLLLAALPCISAYPSSLLRAIAGEMSPLVATETANLATSPPLGSRCSGYLRGCLVVDAINYSRRRPLVQFNPRGSVHCFLEVIRWIIVQLGRCFPPQAFNESREN</sequence>
<reference evidence="2" key="1">
    <citation type="journal article" date="2018" name="PLoS Negl. Trop. Dis.">
        <title>An insight into the salivary gland and fat body transcriptome of Panstrongylus lignarius (Hemiptera: Heteroptera), the main vector of Chagas disease in Peru.</title>
        <authorList>
            <person name="Nevoa J.C."/>
            <person name="Mendes M.T."/>
            <person name="da Silva M.V."/>
            <person name="Soares S.C."/>
            <person name="Oliveira C.J.F."/>
            <person name="Ribeiro J.M.C."/>
        </authorList>
    </citation>
    <scope>NUCLEOTIDE SEQUENCE</scope>
</reference>
<dbReference type="AlphaFoldDB" id="A0A224XP32"/>
<organism evidence="2">
    <name type="scientific">Panstrongylus lignarius</name>
    <dbReference type="NCBI Taxonomy" id="156445"/>
    <lineage>
        <taxon>Eukaryota</taxon>
        <taxon>Metazoa</taxon>
        <taxon>Ecdysozoa</taxon>
        <taxon>Arthropoda</taxon>
        <taxon>Hexapoda</taxon>
        <taxon>Insecta</taxon>
        <taxon>Pterygota</taxon>
        <taxon>Neoptera</taxon>
        <taxon>Paraneoptera</taxon>
        <taxon>Hemiptera</taxon>
        <taxon>Heteroptera</taxon>
        <taxon>Panheteroptera</taxon>
        <taxon>Cimicomorpha</taxon>
        <taxon>Reduviidae</taxon>
        <taxon>Triatominae</taxon>
        <taxon>Panstrongylus</taxon>
    </lineage>
</organism>
<accession>A0A224XP32</accession>
<dbReference type="EMBL" id="GFTR01002179">
    <property type="protein sequence ID" value="JAW14247.1"/>
    <property type="molecule type" value="Transcribed_RNA"/>
</dbReference>
<feature type="signal peptide" evidence="1">
    <location>
        <begin position="1"/>
        <end position="36"/>
    </location>
</feature>
<name>A0A224XP32_9HEMI</name>
<keyword evidence="1" id="KW-0732">Signal</keyword>